<evidence type="ECO:0000259" key="3">
    <source>
        <dbReference type="PROSITE" id="PS50097"/>
    </source>
</evidence>
<feature type="domain" description="MATH" evidence="4">
    <location>
        <begin position="13"/>
        <end position="148"/>
    </location>
</feature>
<evidence type="ECO:0000256" key="1">
    <source>
        <dbReference type="ARBA" id="ARBA00004906"/>
    </source>
</evidence>
<dbReference type="SUPFAM" id="SSF49599">
    <property type="entry name" value="TRAF domain-like"/>
    <property type="match status" value="1"/>
</dbReference>
<accession>A0A5J9W3Q9</accession>
<evidence type="ECO:0000313" key="5">
    <source>
        <dbReference type="EMBL" id="TVU42556.1"/>
    </source>
</evidence>
<feature type="non-terminal residue" evidence="5">
    <location>
        <position position="1"/>
    </location>
</feature>
<evidence type="ECO:0000313" key="6">
    <source>
        <dbReference type="Proteomes" id="UP000324897"/>
    </source>
</evidence>
<dbReference type="InterPro" id="IPR008974">
    <property type="entry name" value="TRAF-like"/>
</dbReference>
<feature type="compositionally biased region" description="Polar residues" evidence="2">
    <location>
        <begin position="1"/>
        <end position="16"/>
    </location>
</feature>
<reference evidence="5 6" key="1">
    <citation type="journal article" date="2019" name="Sci. Rep.">
        <title>A high-quality genome of Eragrostis curvula grass provides insights into Poaceae evolution and supports new strategies to enhance forage quality.</title>
        <authorList>
            <person name="Carballo J."/>
            <person name="Santos B.A.C.M."/>
            <person name="Zappacosta D."/>
            <person name="Garbus I."/>
            <person name="Selva J.P."/>
            <person name="Gallo C.A."/>
            <person name="Diaz A."/>
            <person name="Albertini E."/>
            <person name="Caccamo M."/>
            <person name="Echenique V."/>
        </authorList>
    </citation>
    <scope>NUCLEOTIDE SEQUENCE [LARGE SCALE GENOMIC DNA]</scope>
    <source>
        <strain evidence="6">cv. Victoria</strain>
        <tissue evidence="5">Leaf</tissue>
    </source>
</reference>
<sequence>MAAIQNPSTRTSSEFTPETARGLTRSRSKGLGVGNFVRSDPFTIGGYIWCIRYFPDGMITGDGEGFIGVSLELLSINTEVRSLYKFALVDEVTSSTWSCWSTRYPVLFSTIDMSKPNHAWGIPHFKKRSQLERSEYLRNDSILITCDVTAVMPPQAGMILGVQVPPSDLSANFGTLLESGEGADVPFSAQGEVFPAHKVVLAARSPVFKAQLFGPVGEGNRERITIEDMQPPVFKALIHFVYTDSLPAMGT</sequence>
<dbReference type="InterPro" id="IPR011333">
    <property type="entry name" value="SKP1/BTB/POZ_sf"/>
</dbReference>
<dbReference type="OrthoDB" id="679721at2759"/>
<dbReference type="Gene3D" id="2.60.210.10">
    <property type="entry name" value="Apoptosis, Tumor Necrosis Factor Receptor Associated Protein 2, Chain A"/>
    <property type="match status" value="1"/>
</dbReference>
<gene>
    <name evidence="5" type="ORF">EJB05_08971</name>
</gene>
<dbReference type="GO" id="GO:0016567">
    <property type="term" value="P:protein ubiquitination"/>
    <property type="evidence" value="ECO:0007669"/>
    <property type="project" value="InterPro"/>
</dbReference>
<dbReference type="InterPro" id="IPR002083">
    <property type="entry name" value="MATH/TRAF_dom"/>
</dbReference>
<dbReference type="Pfam" id="PF00651">
    <property type="entry name" value="BTB"/>
    <property type="match status" value="1"/>
</dbReference>
<dbReference type="EMBL" id="RWGY01000005">
    <property type="protein sequence ID" value="TVU42556.1"/>
    <property type="molecule type" value="Genomic_DNA"/>
</dbReference>
<proteinExistence type="predicted"/>
<name>A0A5J9W3Q9_9POAL</name>
<dbReference type="AlphaFoldDB" id="A0A5J9W3Q9"/>
<evidence type="ECO:0000259" key="4">
    <source>
        <dbReference type="PROSITE" id="PS50144"/>
    </source>
</evidence>
<dbReference type="PANTHER" id="PTHR26379:SF458">
    <property type="entry name" value="BTB DOMAIN-CONTAINING PROTEIN"/>
    <property type="match status" value="1"/>
</dbReference>
<dbReference type="PROSITE" id="PS50097">
    <property type="entry name" value="BTB"/>
    <property type="match status" value="1"/>
</dbReference>
<evidence type="ECO:0008006" key="7">
    <source>
        <dbReference type="Google" id="ProtNLM"/>
    </source>
</evidence>
<dbReference type="Pfam" id="PF22486">
    <property type="entry name" value="MATH_2"/>
    <property type="match status" value="1"/>
</dbReference>
<evidence type="ECO:0000256" key="2">
    <source>
        <dbReference type="SAM" id="MobiDB-lite"/>
    </source>
</evidence>
<dbReference type="Proteomes" id="UP000324897">
    <property type="component" value="Unassembled WGS sequence"/>
</dbReference>
<dbReference type="PANTHER" id="PTHR26379">
    <property type="entry name" value="BTB/POZ AND MATH DOMAIN-CONTAINING PROTEIN 1"/>
    <property type="match status" value="1"/>
</dbReference>
<organism evidence="5 6">
    <name type="scientific">Eragrostis curvula</name>
    <name type="common">weeping love grass</name>
    <dbReference type="NCBI Taxonomy" id="38414"/>
    <lineage>
        <taxon>Eukaryota</taxon>
        <taxon>Viridiplantae</taxon>
        <taxon>Streptophyta</taxon>
        <taxon>Embryophyta</taxon>
        <taxon>Tracheophyta</taxon>
        <taxon>Spermatophyta</taxon>
        <taxon>Magnoliopsida</taxon>
        <taxon>Liliopsida</taxon>
        <taxon>Poales</taxon>
        <taxon>Poaceae</taxon>
        <taxon>PACMAD clade</taxon>
        <taxon>Chloridoideae</taxon>
        <taxon>Eragrostideae</taxon>
        <taxon>Eragrostidinae</taxon>
        <taxon>Eragrostis</taxon>
    </lineage>
</organism>
<keyword evidence="6" id="KW-1185">Reference proteome</keyword>
<dbReference type="CDD" id="cd00121">
    <property type="entry name" value="MATH"/>
    <property type="match status" value="1"/>
</dbReference>
<feature type="domain" description="BTB" evidence="3">
    <location>
        <begin position="183"/>
        <end position="250"/>
    </location>
</feature>
<comment type="caution">
    <text evidence="5">The sequence shown here is derived from an EMBL/GenBank/DDBJ whole genome shotgun (WGS) entry which is preliminary data.</text>
</comment>
<dbReference type="Gramene" id="TVU42556">
    <property type="protein sequence ID" value="TVU42556"/>
    <property type="gene ID" value="EJB05_08971"/>
</dbReference>
<protein>
    <recommendedName>
        <fullName evidence="7">BTB domain-containing protein</fullName>
    </recommendedName>
</protein>
<feature type="region of interest" description="Disordered" evidence="2">
    <location>
        <begin position="1"/>
        <end position="26"/>
    </location>
</feature>
<dbReference type="InterPro" id="IPR000210">
    <property type="entry name" value="BTB/POZ_dom"/>
</dbReference>
<dbReference type="InterPro" id="IPR045005">
    <property type="entry name" value="BPM1-6"/>
</dbReference>
<dbReference type="SUPFAM" id="SSF54695">
    <property type="entry name" value="POZ domain"/>
    <property type="match status" value="1"/>
</dbReference>
<dbReference type="Gene3D" id="3.30.710.10">
    <property type="entry name" value="Potassium Channel Kv1.1, Chain A"/>
    <property type="match status" value="1"/>
</dbReference>
<dbReference type="PROSITE" id="PS50144">
    <property type="entry name" value="MATH"/>
    <property type="match status" value="1"/>
</dbReference>
<comment type="pathway">
    <text evidence="1">Protein modification; protein ubiquitination.</text>
</comment>